<comment type="cofactor">
    <cofactor evidence="1 13">
        <name>Mg(2+)</name>
        <dbReference type="ChEBI" id="CHEBI:18420"/>
    </cofactor>
</comment>
<proteinExistence type="inferred from homology"/>
<evidence type="ECO:0000256" key="2">
    <source>
        <dbReference type="ARBA" id="ARBA00007482"/>
    </source>
</evidence>
<keyword evidence="5 13" id="KW-0479">Metal-binding</keyword>
<feature type="domain" description="Nudix hydrolase" evidence="15">
    <location>
        <begin position="221"/>
        <end position="361"/>
    </location>
</feature>
<comment type="caution">
    <text evidence="16">The sequence shown here is derived from an EMBL/GenBank/DDBJ whole genome shotgun (WGS) entry which is preliminary data.</text>
</comment>
<gene>
    <name evidence="16" type="ORF">D2T33_12920</name>
</gene>
<keyword evidence="17" id="KW-1185">Reference proteome</keyword>
<evidence type="ECO:0000256" key="10">
    <source>
        <dbReference type="ARBA" id="ARBA00030308"/>
    </source>
</evidence>
<evidence type="ECO:0000256" key="11">
    <source>
        <dbReference type="ARBA" id="ARBA00033056"/>
    </source>
</evidence>
<dbReference type="PROSITE" id="PS51462">
    <property type="entry name" value="NUDIX"/>
    <property type="match status" value="1"/>
</dbReference>
<dbReference type="GO" id="GO:0005829">
    <property type="term" value="C:cytosol"/>
    <property type="evidence" value="ECO:0007669"/>
    <property type="project" value="TreeGrafter"/>
</dbReference>
<keyword evidence="6" id="KW-0378">Hydrolase</keyword>
<evidence type="ECO:0000256" key="7">
    <source>
        <dbReference type="ARBA" id="ARBA00022842"/>
    </source>
</evidence>
<dbReference type="Gene3D" id="3.10.490.10">
    <property type="entry name" value="Gamma-glutamyl cyclotransferase-like"/>
    <property type="match status" value="1"/>
</dbReference>
<feature type="binding site" evidence="13">
    <location>
        <position position="279"/>
    </location>
    <ligand>
        <name>Mg(2+)</name>
        <dbReference type="ChEBI" id="CHEBI:18420"/>
        <label>1</label>
    </ligand>
</feature>
<dbReference type="Pfam" id="PF00293">
    <property type="entry name" value="NUDIX"/>
    <property type="match status" value="1"/>
</dbReference>
<dbReference type="InterPro" id="IPR013024">
    <property type="entry name" value="GGCT-like"/>
</dbReference>
<dbReference type="InterPro" id="IPR020084">
    <property type="entry name" value="NUDIX_hydrolase_CS"/>
</dbReference>
<dbReference type="EC" id="3.6.1.13" evidence="3"/>
<evidence type="ECO:0000256" key="12">
    <source>
        <dbReference type="ARBA" id="ARBA00049546"/>
    </source>
</evidence>
<dbReference type="CDD" id="cd06661">
    <property type="entry name" value="GGCT_like"/>
    <property type="match status" value="1"/>
</dbReference>
<dbReference type="GO" id="GO:0046872">
    <property type="term" value="F:metal ion binding"/>
    <property type="evidence" value="ECO:0007669"/>
    <property type="project" value="UniProtKB-KW"/>
</dbReference>
<dbReference type="InterPro" id="IPR036568">
    <property type="entry name" value="GGCT-like_sf"/>
</dbReference>
<dbReference type="InterPro" id="IPR009288">
    <property type="entry name" value="AIG2-like_dom"/>
</dbReference>
<evidence type="ECO:0000313" key="16">
    <source>
        <dbReference type="EMBL" id="RWR10550.1"/>
    </source>
</evidence>
<dbReference type="PANTHER" id="PTHR11839:SF5">
    <property type="entry name" value="ADP-RIBOSE PYROPHOSPHATASE"/>
    <property type="match status" value="1"/>
</dbReference>
<evidence type="ECO:0000256" key="4">
    <source>
        <dbReference type="ARBA" id="ARBA00013297"/>
    </source>
</evidence>
<evidence type="ECO:0000256" key="6">
    <source>
        <dbReference type="ARBA" id="ARBA00022801"/>
    </source>
</evidence>
<keyword evidence="7 13" id="KW-0460">Magnesium</keyword>
<sequence>MDRLHFFYGTLCHAPLLAEVLGHEAETETATLAGYATRNAQDDHGHALTFPVLVPAEGGQVRGQVLRLSPGDEARLDFYEAGYQRVERTVTLADGREVAAQVYLPEPGHMAPDGAWDFAAWERKWGRIVPLAAREYMALRGVVPQADAVTRYPMILVRAASRLRAAVPHPDGLRRTPEPGDVVVDSMHTGYAHFFAVEDYVLRYRTFAGRMSRPLPRAAFVSGDATVVLPYDPVLDRVLLVEQFRAGPFARGDANPWSLEPVAGRVDPGETPAEAALREAGEEAGLSISRLLEAPHFYPSPGAKTEYLYCFVGLADLSDGSARPGGLPEEGEDIRPHLIPFARLMEMIERGEADNGPLLVLALWLERLRPGLRAEVGLHAPGSRDGG</sequence>
<dbReference type="InterPro" id="IPR000086">
    <property type="entry name" value="NUDIX_hydrolase_dom"/>
</dbReference>
<evidence type="ECO:0000256" key="13">
    <source>
        <dbReference type="PIRSR" id="PIRSR604385-2"/>
    </source>
</evidence>
<evidence type="ECO:0000256" key="1">
    <source>
        <dbReference type="ARBA" id="ARBA00001946"/>
    </source>
</evidence>
<dbReference type="PANTHER" id="PTHR11839">
    <property type="entry name" value="UDP/ADP-SUGAR PYROPHOSPHATASE"/>
    <property type="match status" value="1"/>
</dbReference>
<dbReference type="PROSITE" id="PS00893">
    <property type="entry name" value="NUDIX_BOX"/>
    <property type="match status" value="1"/>
</dbReference>
<protein>
    <recommendedName>
        <fullName evidence="4">ADP-ribose pyrophosphatase</fullName>
        <ecNumber evidence="3">3.6.1.13</ecNumber>
    </recommendedName>
    <alternativeName>
        <fullName evidence="9">ADP-ribose diphosphatase</fullName>
    </alternativeName>
    <alternativeName>
        <fullName evidence="11">ADP-ribose phosphohydrolase</fullName>
    </alternativeName>
    <alternativeName>
        <fullName evidence="10">Adenosine diphosphoribose pyrophosphatase</fullName>
    </alternativeName>
</protein>
<dbReference type="SUPFAM" id="SSF110857">
    <property type="entry name" value="Gamma-glutamyl cyclotransferase-like"/>
    <property type="match status" value="1"/>
</dbReference>
<dbReference type="RefSeq" id="WP_128270041.1">
    <property type="nucleotide sequence ID" value="NZ_SAUW01000012.1"/>
</dbReference>
<feature type="binding site" evidence="13">
    <location>
        <position position="263"/>
    </location>
    <ligand>
        <name>Mg(2+)</name>
        <dbReference type="ChEBI" id="CHEBI:18420"/>
        <label>1</label>
    </ligand>
</feature>
<accession>A0A443ITD3</accession>
<dbReference type="Pfam" id="PF06094">
    <property type="entry name" value="GGACT"/>
    <property type="match status" value="1"/>
</dbReference>
<dbReference type="InterPro" id="IPR004385">
    <property type="entry name" value="NDP_pyrophosphatase"/>
</dbReference>
<dbReference type="GO" id="GO:0006753">
    <property type="term" value="P:nucleoside phosphate metabolic process"/>
    <property type="evidence" value="ECO:0007669"/>
    <property type="project" value="TreeGrafter"/>
</dbReference>
<evidence type="ECO:0000256" key="8">
    <source>
        <dbReference type="ARBA" id="ARBA00025164"/>
    </source>
</evidence>
<feature type="binding site" evidence="13">
    <location>
        <position position="332"/>
    </location>
    <ligand>
        <name>Mg(2+)</name>
        <dbReference type="ChEBI" id="CHEBI:18420"/>
        <label>1</label>
    </ligand>
</feature>
<dbReference type="NCBIfam" id="TIGR00052">
    <property type="entry name" value="nudix-type nucleoside diphosphatase, YffH/AdpP family"/>
    <property type="match status" value="1"/>
</dbReference>
<comment type="similarity">
    <text evidence="2">Belongs to the Nudix hydrolase family. NudF subfamily.</text>
</comment>
<dbReference type="AlphaFoldDB" id="A0A443ITD3"/>
<evidence type="ECO:0000313" key="17">
    <source>
        <dbReference type="Proteomes" id="UP000285710"/>
    </source>
</evidence>
<evidence type="ECO:0000256" key="9">
    <source>
        <dbReference type="ARBA" id="ARBA00030162"/>
    </source>
</evidence>
<organism evidence="16 17">
    <name type="scientific">Paenirhodobacter populi</name>
    <dbReference type="NCBI Taxonomy" id="2306993"/>
    <lineage>
        <taxon>Bacteria</taxon>
        <taxon>Pseudomonadati</taxon>
        <taxon>Pseudomonadota</taxon>
        <taxon>Alphaproteobacteria</taxon>
        <taxon>Rhodobacterales</taxon>
        <taxon>Rhodobacter group</taxon>
        <taxon>Paenirhodobacter</taxon>
    </lineage>
</organism>
<evidence type="ECO:0000256" key="5">
    <source>
        <dbReference type="ARBA" id="ARBA00022723"/>
    </source>
</evidence>
<dbReference type="GO" id="GO:0019144">
    <property type="term" value="F:ADP-sugar diphosphatase activity"/>
    <property type="evidence" value="ECO:0007669"/>
    <property type="project" value="TreeGrafter"/>
</dbReference>
<dbReference type="Gene3D" id="3.90.79.10">
    <property type="entry name" value="Nucleoside Triphosphate Pyrophosphohydrolase"/>
    <property type="match status" value="1"/>
</dbReference>
<comment type="function">
    <text evidence="8">Acts on ADP-mannose and ADP-glucose as well as ADP-ribose. Prevents glycogen biosynthesis. The reaction catalyzed by this enzyme is a limiting step of the gluconeogenic process.</text>
</comment>
<dbReference type="InterPro" id="IPR015797">
    <property type="entry name" value="NUDIX_hydrolase-like_dom_sf"/>
</dbReference>
<dbReference type="Proteomes" id="UP000285710">
    <property type="component" value="Unassembled WGS sequence"/>
</dbReference>
<reference evidence="16 17" key="2">
    <citation type="submission" date="2019-01" db="EMBL/GenBank/DDBJ databases">
        <authorList>
            <person name="Li Y."/>
        </authorList>
    </citation>
    <scope>NUCLEOTIDE SEQUENCE [LARGE SCALE GENOMIC DNA]</scope>
    <source>
        <strain evidence="16 17">2D-5</strain>
    </source>
</reference>
<evidence type="ECO:0000259" key="15">
    <source>
        <dbReference type="PROSITE" id="PS51462"/>
    </source>
</evidence>
<evidence type="ECO:0000256" key="3">
    <source>
        <dbReference type="ARBA" id="ARBA00012453"/>
    </source>
</evidence>
<feature type="short sequence motif" description="Nudix box" evidence="14">
    <location>
        <begin position="264"/>
        <end position="286"/>
    </location>
</feature>
<comment type="catalytic activity">
    <reaction evidence="12">
        <text>ADP-D-ribose + H2O = D-ribose 5-phosphate + AMP + 2 H(+)</text>
        <dbReference type="Rhea" id="RHEA:10412"/>
        <dbReference type="ChEBI" id="CHEBI:15377"/>
        <dbReference type="ChEBI" id="CHEBI:15378"/>
        <dbReference type="ChEBI" id="CHEBI:57967"/>
        <dbReference type="ChEBI" id="CHEBI:78346"/>
        <dbReference type="ChEBI" id="CHEBI:456215"/>
        <dbReference type="EC" id="3.6.1.13"/>
    </reaction>
</comment>
<reference evidence="16 17" key="1">
    <citation type="submission" date="2019-01" db="EMBL/GenBank/DDBJ databases">
        <title>Sinorhodobacter populi sp. nov. isolated from the symptomatic bark tissue of Populus euramericana canker.</title>
        <authorList>
            <person name="Xu G."/>
        </authorList>
    </citation>
    <scope>NUCLEOTIDE SEQUENCE [LARGE SCALE GENOMIC DNA]</scope>
    <source>
        <strain evidence="16 17">2D-5</strain>
    </source>
</reference>
<dbReference type="GO" id="GO:0047631">
    <property type="term" value="F:ADP-ribose diphosphatase activity"/>
    <property type="evidence" value="ECO:0007669"/>
    <property type="project" value="UniProtKB-EC"/>
</dbReference>
<dbReference type="CDD" id="cd24155">
    <property type="entry name" value="NUDIX_ADPRase"/>
    <property type="match status" value="1"/>
</dbReference>
<feature type="binding site" evidence="13">
    <location>
        <position position="283"/>
    </location>
    <ligand>
        <name>Mg(2+)</name>
        <dbReference type="ChEBI" id="CHEBI:18420"/>
        <label>1</label>
    </ligand>
</feature>
<dbReference type="GO" id="GO:0019693">
    <property type="term" value="P:ribose phosphate metabolic process"/>
    <property type="evidence" value="ECO:0007669"/>
    <property type="project" value="TreeGrafter"/>
</dbReference>
<evidence type="ECO:0000256" key="14">
    <source>
        <dbReference type="PIRSR" id="PIRSR604385-3"/>
    </source>
</evidence>
<dbReference type="EMBL" id="SAUW01000012">
    <property type="protein sequence ID" value="RWR10550.1"/>
    <property type="molecule type" value="Genomic_DNA"/>
</dbReference>
<name>A0A443ITD3_9RHOB</name>
<dbReference type="SUPFAM" id="SSF55811">
    <property type="entry name" value="Nudix"/>
    <property type="match status" value="1"/>
</dbReference>